<accession>A0A2T3LDE7</accession>
<dbReference type="EMBL" id="PYOC01000001">
    <property type="protein sequence ID" value="PSV49388.1"/>
    <property type="molecule type" value="Genomic_DNA"/>
</dbReference>
<keyword evidence="3" id="KW-0238">DNA-binding</keyword>
<dbReference type="SUPFAM" id="SSF46785">
    <property type="entry name" value="Winged helix' DNA-binding domain"/>
    <property type="match status" value="1"/>
</dbReference>
<dbReference type="PANTHER" id="PTHR30537">
    <property type="entry name" value="HTH-TYPE TRANSCRIPTIONAL REGULATOR"/>
    <property type="match status" value="1"/>
</dbReference>
<dbReference type="InterPro" id="IPR005119">
    <property type="entry name" value="LysR_subst-bd"/>
</dbReference>
<evidence type="ECO:0000313" key="7">
    <source>
        <dbReference type="Proteomes" id="UP000241803"/>
    </source>
</evidence>
<keyword evidence="4" id="KW-0804">Transcription</keyword>
<dbReference type="AlphaFoldDB" id="A0A2T3LDE7"/>
<dbReference type="Gene3D" id="1.10.10.10">
    <property type="entry name" value="Winged helix-like DNA-binding domain superfamily/Winged helix DNA-binding domain"/>
    <property type="match status" value="1"/>
</dbReference>
<dbReference type="FunFam" id="3.40.190.290:FF:000001">
    <property type="entry name" value="Transcriptional regulator, LysR family"/>
    <property type="match status" value="1"/>
</dbReference>
<evidence type="ECO:0000256" key="1">
    <source>
        <dbReference type="ARBA" id="ARBA00009437"/>
    </source>
</evidence>
<keyword evidence="7" id="KW-1185">Reference proteome</keyword>
<dbReference type="Pfam" id="PF03466">
    <property type="entry name" value="LysR_substrate"/>
    <property type="match status" value="1"/>
</dbReference>
<evidence type="ECO:0000256" key="2">
    <source>
        <dbReference type="ARBA" id="ARBA00023015"/>
    </source>
</evidence>
<protein>
    <submittedName>
        <fullName evidence="6">LysR family transcriptional regulator</fullName>
    </submittedName>
</protein>
<dbReference type="GO" id="GO:0006351">
    <property type="term" value="P:DNA-templated transcription"/>
    <property type="evidence" value="ECO:0007669"/>
    <property type="project" value="TreeGrafter"/>
</dbReference>
<name>A0A2T3LDE7_9GAMM</name>
<dbReference type="RefSeq" id="WP_107252027.1">
    <property type="nucleotide sequence ID" value="NZ_PYOC01000001.1"/>
</dbReference>
<reference evidence="6 7" key="1">
    <citation type="submission" date="2018-03" db="EMBL/GenBank/DDBJ databases">
        <title>Whole genome sequencing of Histamine producing bacteria.</title>
        <authorList>
            <person name="Butler K."/>
        </authorList>
    </citation>
    <scope>NUCLEOTIDE SEQUENCE [LARGE SCALE GENOMIC DNA]</scope>
    <source>
        <strain evidence="6 7">ATCC 19614</strain>
    </source>
</reference>
<dbReference type="PANTHER" id="PTHR30537:SF5">
    <property type="entry name" value="HTH-TYPE TRANSCRIPTIONAL ACTIVATOR TTDR-RELATED"/>
    <property type="match status" value="1"/>
</dbReference>
<dbReference type="InterPro" id="IPR058163">
    <property type="entry name" value="LysR-type_TF_proteobact-type"/>
</dbReference>
<evidence type="ECO:0000259" key="5">
    <source>
        <dbReference type="PROSITE" id="PS50931"/>
    </source>
</evidence>
<dbReference type="FunFam" id="1.10.10.10:FF:000001">
    <property type="entry name" value="LysR family transcriptional regulator"/>
    <property type="match status" value="1"/>
</dbReference>
<feature type="domain" description="HTH lysR-type" evidence="5">
    <location>
        <begin position="2"/>
        <end position="59"/>
    </location>
</feature>
<dbReference type="SUPFAM" id="SSF53850">
    <property type="entry name" value="Periplasmic binding protein-like II"/>
    <property type="match status" value="1"/>
</dbReference>
<dbReference type="Gene3D" id="3.40.190.290">
    <property type="match status" value="1"/>
</dbReference>
<dbReference type="PROSITE" id="PS50931">
    <property type="entry name" value="HTH_LYSR"/>
    <property type="match status" value="1"/>
</dbReference>
<dbReference type="CDD" id="cd08422">
    <property type="entry name" value="PBP2_CrgA_like"/>
    <property type="match status" value="1"/>
</dbReference>
<keyword evidence="2" id="KW-0805">Transcription regulation</keyword>
<dbReference type="GO" id="GO:0043565">
    <property type="term" value="F:sequence-specific DNA binding"/>
    <property type="evidence" value="ECO:0007669"/>
    <property type="project" value="TreeGrafter"/>
</dbReference>
<comment type="caution">
    <text evidence="6">The sequence shown here is derived from an EMBL/GenBank/DDBJ whole genome shotgun (WGS) entry which is preliminary data.</text>
</comment>
<evidence type="ECO:0000313" key="6">
    <source>
        <dbReference type="EMBL" id="PSV49388.1"/>
    </source>
</evidence>
<dbReference type="InterPro" id="IPR036390">
    <property type="entry name" value="WH_DNA-bd_sf"/>
</dbReference>
<dbReference type="InterPro" id="IPR000847">
    <property type="entry name" value="LysR_HTH_N"/>
</dbReference>
<evidence type="ECO:0000256" key="4">
    <source>
        <dbReference type="ARBA" id="ARBA00023163"/>
    </source>
</evidence>
<dbReference type="GO" id="GO:0003700">
    <property type="term" value="F:DNA-binding transcription factor activity"/>
    <property type="evidence" value="ECO:0007669"/>
    <property type="project" value="InterPro"/>
</dbReference>
<gene>
    <name evidence="6" type="ORF">C9J47_02140</name>
</gene>
<dbReference type="Proteomes" id="UP000241803">
    <property type="component" value="Unassembled WGS sequence"/>
</dbReference>
<dbReference type="Pfam" id="PF00126">
    <property type="entry name" value="HTH_1"/>
    <property type="match status" value="1"/>
</dbReference>
<evidence type="ECO:0000256" key="3">
    <source>
        <dbReference type="ARBA" id="ARBA00023125"/>
    </source>
</evidence>
<organism evidence="6 7">
    <name type="scientific">Photobacterium indicum</name>
    <dbReference type="NCBI Taxonomy" id="81447"/>
    <lineage>
        <taxon>Bacteria</taxon>
        <taxon>Pseudomonadati</taxon>
        <taxon>Pseudomonadota</taxon>
        <taxon>Gammaproteobacteria</taxon>
        <taxon>Vibrionales</taxon>
        <taxon>Vibrionaceae</taxon>
        <taxon>Photobacterium</taxon>
    </lineage>
</organism>
<dbReference type="InterPro" id="IPR036388">
    <property type="entry name" value="WH-like_DNA-bd_sf"/>
</dbReference>
<proteinExistence type="inferred from homology"/>
<sequence length="293" mass="33107">MVDFNEINIFIKVVEAGSFVGGGKLLGVPSTTVSRKVQQLEDSLGVRLLHRSTRKLSLTDQGLLYFQQCQQHLMGIEEANLVVTQSQKQPKGTLRITSPLDFATLYAQPWINEFLAKYPEVKIELKVTDHQVDLIEERIDIAFRSGVLKDSNLVARRLGPKQSVCCASPDYLAQYGEPIHPRELTQYLCILWGNTLQNQNWQFKDIDQVLDIPVNGRYATDANNLLIKAAVAGLGIARVPLPLVKPYLESKSLNLILTDYEIPAGNMYIIYQSHKYLTQNIRLFVDHVIDQIT</sequence>
<comment type="similarity">
    <text evidence="1">Belongs to the LysR transcriptional regulatory family.</text>
</comment>